<dbReference type="PANTHER" id="PTHR46252:SF4">
    <property type="entry name" value="BRORIN"/>
    <property type="match status" value="1"/>
</dbReference>
<keyword evidence="1" id="KW-1133">Transmembrane helix</keyword>
<accession>A0ABV0MHS6</accession>
<dbReference type="Pfam" id="PF23334">
    <property type="entry name" value="VWC2L_2nd"/>
    <property type="match status" value="1"/>
</dbReference>
<keyword evidence="1" id="KW-0472">Membrane</keyword>
<evidence type="ECO:0000313" key="2">
    <source>
        <dbReference type="EMBL" id="MEQ2158656.1"/>
    </source>
</evidence>
<proteinExistence type="predicted"/>
<name>A0ABV0MHS6_9TELE</name>
<protein>
    <recommendedName>
        <fullName evidence="4">VWFC domain-containing protein</fullName>
    </recommendedName>
</protein>
<evidence type="ECO:0008006" key="4">
    <source>
        <dbReference type="Google" id="ProtNLM"/>
    </source>
</evidence>
<keyword evidence="3" id="KW-1185">Reference proteome</keyword>
<organism evidence="2 3">
    <name type="scientific">Goodea atripinnis</name>
    <dbReference type="NCBI Taxonomy" id="208336"/>
    <lineage>
        <taxon>Eukaryota</taxon>
        <taxon>Metazoa</taxon>
        <taxon>Chordata</taxon>
        <taxon>Craniata</taxon>
        <taxon>Vertebrata</taxon>
        <taxon>Euteleostomi</taxon>
        <taxon>Actinopterygii</taxon>
        <taxon>Neopterygii</taxon>
        <taxon>Teleostei</taxon>
        <taxon>Neoteleostei</taxon>
        <taxon>Acanthomorphata</taxon>
        <taxon>Ovalentaria</taxon>
        <taxon>Atherinomorphae</taxon>
        <taxon>Cyprinodontiformes</taxon>
        <taxon>Goodeidae</taxon>
        <taxon>Goodea</taxon>
    </lineage>
</organism>
<feature type="transmembrane region" description="Helical" evidence="1">
    <location>
        <begin position="50"/>
        <end position="70"/>
    </location>
</feature>
<dbReference type="InterPro" id="IPR042979">
    <property type="entry name" value="VWC2/VWC2L"/>
</dbReference>
<dbReference type="PANTHER" id="PTHR46252">
    <property type="entry name" value="BRORIN FAMILY MEMBER"/>
    <property type="match status" value="1"/>
</dbReference>
<comment type="caution">
    <text evidence="2">The sequence shown here is derived from an EMBL/GenBank/DDBJ whole genome shotgun (WGS) entry which is preliminary data.</text>
</comment>
<reference evidence="2 3" key="1">
    <citation type="submission" date="2021-06" db="EMBL/GenBank/DDBJ databases">
        <authorList>
            <person name="Palmer J.M."/>
        </authorList>
    </citation>
    <scope>NUCLEOTIDE SEQUENCE [LARGE SCALE GENOMIC DNA]</scope>
    <source>
        <strain evidence="2 3">GA_2019</strain>
        <tissue evidence="2">Muscle</tissue>
    </source>
</reference>
<dbReference type="Proteomes" id="UP001476798">
    <property type="component" value="Unassembled WGS sequence"/>
</dbReference>
<evidence type="ECO:0000313" key="3">
    <source>
        <dbReference type="Proteomes" id="UP001476798"/>
    </source>
</evidence>
<feature type="non-terminal residue" evidence="2">
    <location>
        <position position="1"/>
    </location>
</feature>
<dbReference type="SUPFAM" id="SSF57603">
    <property type="entry name" value="FnI-like domain"/>
    <property type="match status" value="1"/>
</dbReference>
<keyword evidence="1" id="KW-0812">Transmembrane</keyword>
<dbReference type="EMBL" id="JAHRIO010001049">
    <property type="protein sequence ID" value="MEQ2158656.1"/>
    <property type="molecule type" value="Genomic_DNA"/>
</dbReference>
<evidence type="ECO:0000256" key="1">
    <source>
        <dbReference type="SAM" id="Phobius"/>
    </source>
</evidence>
<sequence>VSPCEKCRCEPSGEVLCSVSACPQTECVDPEYEPDQCCPICKSGISYRSLLPFFFLLYMDFLHMHILIMLREFGTQFGPCSIFPALKCPVDLQGRVRRLISLADTWGYSAVLCRKGMHVLSKIFPPKSTDSITRQGFSDSVCCS</sequence>
<gene>
    <name evidence="2" type="ORF">GOODEAATRI_014699</name>
</gene>